<dbReference type="GO" id="GO:0004721">
    <property type="term" value="F:phosphoprotein phosphatase activity"/>
    <property type="evidence" value="ECO:0007669"/>
    <property type="project" value="TreeGrafter"/>
</dbReference>
<reference evidence="2 3" key="1">
    <citation type="journal article" date="2018" name="New Phytol.">
        <title>Phylogenomics of Endogonaceae and evolution of mycorrhizas within Mucoromycota.</title>
        <authorList>
            <person name="Chang Y."/>
            <person name="Desiro A."/>
            <person name="Na H."/>
            <person name="Sandor L."/>
            <person name="Lipzen A."/>
            <person name="Clum A."/>
            <person name="Barry K."/>
            <person name="Grigoriev I.V."/>
            <person name="Martin F.M."/>
            <person name="Stajich J.E."/>
            <person name="Smith M.E."/>
            <person name="Bonito G."/>
            <person name="Spatafora J.W."/>
        </authorList>
    </citation>
    <scope>NUCLEOTIDE SEQUENCE [LARGE SCALE GENOMIC DNA]</scope>
    <source>
        <strain evidence="2 3">GMNB39</strain>
    </source>
</reference>
<dbReference type="PROSITE" id="PS00018">
    <property type="entry name" value="EF_HAND_1"/>
    <property type="match status" value="1"/>
</dbReference>
<keyword evidence="3" id="KW-1185">Reference proteome</keyword>
<dbReference type="Proteomes" id="UP000268093">
    <property type="component" value="Unassembled WGS sequence"/>
</dbReference>
<evidence type="ECO:0000313" key="2">
    <source>
        <dbReference type="EMBL" id="RUP47603.1"/>
    </source>
</evidence>
<name>A0A433D9T0_9FUNG</name>
<dbReference type="SUPFAM" id="SSF56300">
    <property type="entry name" value="Metallo-dependent phosphatases"/>
    <property type="match status" value="1"/>
</dbReference>
<dbReference type="InterPro" id="IPR029052">
    <property type="entry name" value="Metallo-depent_PP-like"/>
</dbReference>
<gene>
    <name evidence="2" type="ORF">BC936DRAFT_145545</name>
</gene>
<dbReference type="Gene3D" id="3.60.21.10">
    <property type="match status" value="1"/>
</dbReference>
<dbReference type="AlphaFoldDB" id="A0A433D9T0"/>
<dbReference type="Pfam" id="PF00149">
    <property type="entry name" value="Metallophos"/>
    <property type="match status" value="1"/>
</dbReference>
<protein>
    <submittedName>
        <fullName evidence="2">Metallo-dependent phosphatase-like protein</fullName>
    </submittedName>
</protein>
<organism evidence="2 3">
    <name type="scientific">Jimgerdemannia flammicorona</name>
    <dbReference type="NCBI Taxonomy" id="994334"/>
    <lineage>
        <taxon>Eukaryota</taxon>
        <taxon>Fungi</taxon>
        <taxon>Fungi incertae sedis</taxon>
        <taxon>Mucoromycota</taxon>
        <taxon>Mucoromycotina</taxon>
        <taxon>Endogonomycetes</taxon>
        <taxon>Endogonales</taxon>
        <taxon>Endogonaceae</taxon>
        <taxon>Jimgerdemannia</taxon>
    </lineage>
</organism>
<dbReference type="InterPro" id="IPR004843">
    <property type="entry name" value="Calcineurin-like_PHP"/>
</dbReference>
<comment type="caution">
    <text evidence="2">The sequence shown here is derived from an EMBL/GenBank/DDBJ whole genome shotgun (WGS) entry which is preliminary data.</text>
</comment>
<evidence type="ECO:0000259" key="1">
    <source>
        <dbReference type="Pfam" id="PF00149"/>
    </source>
</evidence>
<feature type="domain" description="Calcineurin-like phosphoesterase" evidence="1">
    <location>
        <begin position="33"/>
        <end position="166"/>
    </location>
</feature>
<dbReference type="PANTHER" id="PTHR32440:SF0">
    <property type="entry name" value="PHOSPHATASE DCR2-RELATED"/>
    <property type="match status" value="1"/>
</dbReference>
<dbReference type="InterPro" id="IPR018247">
    <property type="entry name" value="EF_Hand_1_Ca_BS"/>
</dbReference>
<accession>A0A433D9T0</accession>
<dbReference type="OrthoDB" id="783096at2759"/>
<evidence type="ECO:0000313" key="3">
    <source>
        <dbReference type="Proteomes" id="UP000268093"/>
    </source>
</evidence>
<dbReference type="GO" id="GO:0005737">
    <property type="term" value="C:cytoplasm"/>
    <property type="evidence" value="ECO:0007669"/>
    <property type="project" value="TreeGrafter"/>
</dbReference>
<proteinExistence type="predicted"/>
<dbReference type="EMBL" id="RBNI01004338">
    <property type="protein sequence ID" value="RUP47603.1"/>
    <property type="molecule type" value="Genomic_DNA"/>
</dbReference>
<sequence length="375" mass="42383">MSVIQYFWCWPLIVAYFSPPRAPPLTFRDDGTFKILQLADMHITNGQGQCYDVPTEMVCMGNKNTLDFMVRLLEAEVPDLVVFTGDNVNGQSSSDVRAAILRYSRPVVDRRIPWAMVYGDHDDEGDLTREEMFQTIQEIPYALTEKGPVDVSGVGNYVVKIYKNISEETWEEQSSGRQIRAPQQEHAFTLYFLDSHSQSNAGPGVYNHINQDQLDWLLMASRSFSVVKDGKEQSKPNAIAFVHAPIPEYNELELGGRPRAIMGDKRETVSSAPSEVVQGKIFETFRKAGDIKLATCGKNHVNDYCFNLDGVALCYGGGMGYVICPLRILIGTYGASHLNWPRRARVFELRDSTVTTWKRLDDDKLSMLHFETLVF</sequence>
<dbReference type="PANTHER" id="PTHR32440">
    <property type="entry name" value="PHOSPHATASE DCR2-RELATED-RELATED"/>
    <property type="match status" value="1"/>
</dbReference>
<dbReference type="CDD" id="cd07383">
    <property type="entry name" value="MPP_Dcr2"/>
    <property type="match status" value="1"/>
</dbReference>